<dbReference type="EMBL" id="KE344374">
    <property type="protein sequence ID" value="EXB59110.1"/>
    <property type="molecule type" value="Genomic_DNA"/>
</dbReference>
<organism evidence="2 3">
    <name type="scientific">Morus notabilis</name>
    <dbReference type="NCBI Taxonomy" id="981085"/>
    <lineage>
        <taxon>Eukaryota</taxon>
        <taxon>Viridiplantae</taxon>
        <taxon>Streptophyta</taxon>
        <taxon>Embryophyta</taxon>
        <taxon>Tracheophyta</taxon>
        <taxon>Spermatophyta</taxon>
        <taxon>Magnoliopsida</taxon>
        <taxon>eudicotyledons</taxon>
        <taxon>Gunneridae</taxon>
        <taxon>Pentapetalae</taxon>
        <taxon>rosids</taxon>
        <taxon>fabids</taxon>
        <taxon>Rosales</taxon>
        <taxon>Moraceae</taxon>
        <taxon>Moreae</taxon>
        <taxon>Morus</taxon>
    </lineage>
</organism>
<evidence type="ECO:0000256" key="1">
    <source>
        <dbReference type="SAM" id="MobiDB-lite"/>
    </source>
</evidence>
<dbReference type="Proteomes" id="UP000030645">
    <property type="component" value="Unassembled WGS sequence"/>
</dbReference>
<evidence type="ECO:0000313" key="3">
    <source>
        <dbReference type="Proteomes" id="UP000030645"/>
    </source>
</evidence>
<reference evidence="3" key="1">
    <citation type="submission" date="2013-01" db="EMBL/GenBank/DDBJ databases">
        <title>Draft Genome Sequence of a Mulberry Tree, Morus notabilis C.K. Schneid.</title>
        <authorList>
            <person name="He N."/>
            <person name="Zhao S."/>
        </authorList>
    </citation>
    <scope>NUCLEOTIDE SEQUENCE</scope>
</reference>
<gene>
    <name evidence="2" type="ORF">L484_014605</name>
</gene>
<sequence>MKIITKGVDQPSRRSSSANNKPAMAKIRCLVTTGSSLTPCRYYSLKQREKRKRGEECEYFRRST</sequence>
<accession>W9QYF5</accession>
<evidence type="ECO:0000313" key="2">
    <source>
        <dbReference type="EMBL" id="EXB59110.1"/>
    </source>
</evidence>
<proteinExistence type="predicted"/>
<protein>
    <submittedName>
        <fullName evidence="2">Uncharacterized protein</fullName>
    </submittedName>
</protein>
<dbReference type="AlphaFoldDB" id="W9QYF5"/>
<keyword evidence="3" id="KW-1185">Reference proteome</keyword>
<name>W9QYF5_9ROSA</name>
<feature type="region of interest" description="Disordered" evidence="1">
    <location>
        <begin position="1"/>
        <end position="21"/>
    </location>
</feature>